<evidence type="ECO:0000313" key="2">
    <source>
        <dbReference type="Proteomes" id="UP000828390"/>
    </source>
</evidence>
<evidence type="ECO:0000313" key="1">
    <source>
        <dbReference type="EMBL" id="KAH3833802.1"/>
    </source>
</evidence>
<organism evidence="1 2">
    <name type="scientific">Dreissena polymorpha</name>
    <name type="common">Zebra mussel</name>
    <name type="synonym">Mytilus polymorpha</name>
    <dbReference type="NCBI Taxonomy" id="45954"/>
    <lineage>
        <taxon>Eukaryota</taxon>
        <taxon>Metazoa</taxon>
        <taxon>Spiralia</taxon>
        <taxon>Lophotrochozoa</taxon>
        <taxon>Mollusca</taxon>
        <taxon>Bivalvia</taxon>
        <taxon>Autobranchia</taxon>
        <taxon>Heteroconchia</taxon>
        <taxon>Euheterodonta</taxon>
        <taxon>Imparidentia</taxon>
        <taxon>Neoheterodontei</taxon>
        <taxon>Myida</taxon>
        <taxon>Dreissenoidea</taxon>
        <taxon>Dreissenidae</taxon>
        <taxon>Dreissena</taxon>
    </lineage>
</organism>
<dbReference type="EMBL" id="JAIWYP010000004">
    <property type="protein sequence ID" value="KAH3833802.1"/>
    <property type="molecule type" value="Genomic_DNA"/>
</dbReference>
<gene>
    <name evidence="1" type="ORF">DPMN_107118</name>
</gene>
<accession>A0A9D4K6J7</accession>
<comment type="caution">
    <text evidence="1">The sequence shown here is derived from an EMBL/GenBank/DDBJ whole genome shotgun (WGS) entry which is preliminary data.</text>
</comment>
<dbReference type="Proteomes" id="UP000828390">
    <property type="component" value="Unassembled WGS sequence"/>
</dbReference>
<sequence>MVALPELRMDRIYFNDLNIERLHQVHNQQAKTTTAILREGKLHHFSDEAGKAIVVLRVFAQELL</sequence>
<keyword evidence="2" id="KW-1185">Reference proteome</keyword>
<proteinExistence type="predicted"/>
<protein>
    <submittedName>
        <fullName evidence="1">Uncharacterized protein</fullName>
    </submittedName>
</protein>
<name>A0A9D4K6J7_DREPO</name>
<reference evidence="1" key="1">
    <citation type="journal article" date="2019" name="bioRxiv">
        <title>The Genome of the Zebra Mussel, Dreissena polymorpha: A Resource for Invasive Species Research.</title>
        <authorList>
            <person name="McCartney M.A."/>
            <person name="Auch B."/>
            <person name="Kono T."/>
            <person name="Mallez S."/>
            <person name="Zhang Y."/>
            <person name="Obille A."/>
            <person name="Becker A."/>
            <person name="Abrahante J.E."/>
            <person name="Garbe J."/>
            <person name="Badalamenti J.P."/>
            <person name="Herman A."/>
            <person name="Mangelson H."/>
            <person name="Liachko I."/>
            <person name="Sullivan S."/>
            <person name="Sone E.D."/>
            <person name="Koren S."/>
            <person name="Silverstein K.A.T."/>
            <person name="Beckman K.B."/>
            <person name="Gohl D.M."/>
        </authorList>
    </citation>
    <scope>NUCLEOTIDE SEQUENCE</scope>
    <source>
        <strain evidence="1">Duluth1</strain>
        <tissue evidence="1">Whole animal</tissue>
    </source>
</reference>
<reference evidence="1" key="2">
    <citation type="submission" date="2020-11" db="EMBL/GenBank/DDBJ databases">
        <authorList>
            <person name="McCartney M.A."/>
            <person name="Auch B."/>
            <person name="Kono T."/>
            <person name="Mallez S."/>
            <person name="Becker A."/>
            <person name="Gohl D.M."/>
            <person name="Silverstein K.A.T."/>
            <person name="Koren S."/>
            <person name="Bechman K.B."/>
            <person name="Herman A."/>
            <person name="Abrahante J.E."/>
            <person name="Garbe J."/>
        </authorList>
    </citation>
    <scope>NUCLEOTIDE SEQUENCE</scope>
    <source>
        <strain evidence="1">Duluth1</strain>
        <tissue evidence="1">Whole animal</tissue>
    </source>
</reference>
<dbReference type="AlphaFoldDB" id="A0A9D4K6J7"/>